<keyword evidence="3 6" id="KW-0812">Transmembrane</keyword>
<dbReference type="SUPFAM" id="SSF103473">
    <property type="entry name" value="MFS general substrate transporter"/>
    <property type="match status" value="1"/>
</dbReference>
<name>A0ABV0BLS9_9HYPH</name>
<gene>
    <name evidence="8" type="ORF">WJT86_10865</name>
</gene>
<comment type="caution">
    <text evidence="8">The sequence shown here is derived from an EMBL/GenBank/DDBJ whole genome shotgun (WGS) entry which is preliminary data.</text>
</comment>
<dbReference type="EMBL" id="JBBYXI010000004">
    <property type="protein sequence ID" value="MEN3931553.1"/>
    <property type="molecule type" value="Genomic_DNA"/>
</dbReference>
<evidence type="ECO:0000256" key="6">
    <source>
        <dbReference type="SAM" id="Phobius"/>
    </source>
</evidence>
<feature type="transmembrane region" description="Helical" evidence="6">
    <location>
        <begin position="153"/>
        <end position="175"/>
    </location>
</feature>
<dbReference type="InterPro" id="IPR011701">
    <property type="entry name" value="MFS"/>
</dbReference>
<proteinExistence type="predicted"/>
<accession>A0ABV0BLS9</accession>
<keyword evidence="2" id="KW-0813">Transport</keyword>
<reference evidence="8 9" key="1">
    <citation type="submission" date="2024-04" db="EMBL/GenBank/DDBJ databases">
        <title>A novel species isolated from cricket.</title>
        <authorList>
            <person name="Wang H.-C."/>
        </authorList>
    </citation>
    <scope>NUCLEOTIDE SEQUENCE [LARGE SCALE GENOMIC DNA]</scope>
    <source>
        <strain evidence="8 9">WL0021</strain>
    </source>
</reference>
<dbReference type="RefSeq" id="WP_346337596.1">
    <property type="nucleotide sequence ID" value="NZ_JBBYXI010000004.1"/>
</dbReference>
<dbReference type="CDD" id="cd17321">
    <property type="entry name" value="MFS_MMR_MDR_like"/>
    <property type="match status" value="1"/>
</dbReference>
<feature type="transmembrane region" description="Helical" evidence="6">
    <location>
        <begin position="29"/>
        <end position="48"/>
    </location>
</feature>
<feature type="transmembrane region" description="Helical" evidence="6">
    <location>
        <begin position="215"/>
        <end position="235"/>
    </location>
</feature>
<dbReference type="Proteomes" id="UP001418637">
    <property type="component" value="Unassembled WGS sequence"/>
</dbReference>
<feature type="transmembrane region" description="Helical" evidence="6">
    <location>
        <begin position="68"/>
        <end position="88"/>
    </location>
</feature>
<feature type="transmembrane region" description="Helical" evidence="6">
    <location>
        <begin position="416"/>
        <end position="439"/>
    </location>
</feature>
<feature type="transmembrane region" description="Helical" evidence="6">
    <location>
        <begin position="350"/>
        <end position="369"/>
    </location>
</feature>
<feature type="domain" description="Major facilitator superfamily (MFS) profile" evidence="7">
    <location>
        <begin position="20"/>
        <end position="475"/>
    </location>
</feature>
<evidence type="ECO:0000256" key="3">
    <source>
        <dbReference type="ARBA" id="ARBA00022692"/>
    </source>
</evidence>
<comment type="subcellular location">
    <subcellularLocation>
        <location evidence="1">Membrane</location>
        <topology evidence="1">Multi-pass membrane protein</topology>
    </subcellularLocation>
</comment>
<sequence length="479" mass="50923">MAKQDKSVLTADNASQLVGASTFKANDKFLFGIVLGVITFWLFAQSVVNIVPDLQRTTNIPLESLNLAISLTALFSGCFIVVAGGLADRVGRVKFTYLGFILSIIGSLCLILAKDEYLFALGRIIQGLSAAFIMPATLALIKTYYEGADRQRALSFWSIGSWGGSGVCSLAGGAIATYMGWQWIFILSIVCAVVGMLLIYGVPESKAEGSKETQKFDYSGLVCFVVALVSLNLVITKGGSFGWTSSTTLGLIGLFAAAVVIFFIVEFRLKTKAFIDFSLFKNMPYSGASFSNFMLNAVAGTLIVANSYVQQGLNFTPFQTGMLSIGYLIVILCMIRVGEKILQKVGARKPMLWGTIVTGTGVALMALTFLPQTIYVVAVFVGYMMFGLGLGLYATPSTDTAISNAPADRVGVASGIYKMASSLGGAFGVAISAAVYTALKATGDIQFAAAIGLWVNVGFCVLSVLSIFFMVPKNAGMNR</sequence>
<evidence type="ECO:0000313" key="8">
    <source>
        <dbReference type="EMBL" id="MEN3931553.1"/>
    </source>
</evidence>
<feature type="transmembrane region" description="Helical" evidence="6">
    <location>
        <begin position="321"/>
        <end position="338"/>
    </location>
</feature>
<feature type="transmembrane region" description="Helical" evidence="6">
    <location>
        <begin position="181"/>
        <end position="203"/>
    </location>
</feature>
<evidence type="ECO:0000259" key="7">
    <source>
        <dbReference type="PROSITE" id="PS50850"/>
    </source>
</evidence>
<dbReference type="PANTHER" id="PTHR42718">
    <property type="entry name" value="MAJOR FACILITATOR SUPERFAMILY MULTIDRUG TRANSPORTER MFSC"/>
    <property type="match status" value="1"/>
</dbReference>
<feature type="transmembrane region" description="Helical" evidence="6">
    <location>
        <begin position="290"/>
        <end position="309"/>
    </location>
</feature>
<evidence type="ECO:0000256" key="5">
    <source>
        <dbReference type="ARBA" id="ARBA00023136"/>
    </source>
</evidence>
<evidence type="ECO:0000256" key="2">
    <source>
        <dbReference type="ARBA" id="ARBA00022448"/>
    </source>
</evidence>
<dbReference type="PROSITE" id="PS50850">
    <property type="entry name" value="MFS"/>
    <property type="match status" value="1"/>
</dbReference>
<feature type="transmembrane region" description="Helical" evidence="6">
    <location>
        <begin position="445"/>
        <end position="471"/>
    </location>
</feature>
<evidence type="ECO:0000256" key="1">
    <source>
        <dbReference type="ARBA" id="ARBA00004141"/>
    </source>
</evidence>
<feature type="transmembrane region" description="Helical" evidence="6">
    <location>
        <begin position="247"/>
        <end position="269"/>
    </location>
</feature>
<feature type="transmembrane region" description="Helical" evidence="6">
    <location>
        <begin position="375"/>
        <end position="395"/>
    </location>
</feature>
<feature type="transmembrane region" description="Helical" evidence="6">
    <location>
        <begin position="119"/>
        <end position="141"/>
    </location>
</feature>
<keyword evidence="5 6" id="KW-0472">Membrane</keyword>
<evidence type="ECO:0000313" key="9">
    <source>
        <dbReference type="Proteomes" id="UP001418637"/>
    </source>
</evidence>
<dbReference type="PANTHER" id="PTHR42718:SF9">
    <property type="entry name" value="MAJOR FACILITATOR SUPERFAMILY MULTIDRUG TRANSPORTER MFSC"/>
    <property type="match status" value="1"/>
</dbReference>
<dbReference type="InterPro" id="IPR036259">
    <property type="entry name" value="MFS_trans_sf"/>
</dbReference>
<dbReference type="InterPro" id="IPR020846">
    <property type="entry name" value="MFS_dom"/>
</dbReference>
<evidence type="ECO:0000256" key="4">
    <source>
        <dbReference type="ARBA" id="ARBA00022989"/>
    </source>
</evidence>
<keyword evidence="4 6" id="KW-1133">Transmembrane helix</keyword>
<feature type="transmembrane region" description="Helical" evidence="6">
    <location>
        <begin position="95"/>
        <end position="113"/>
    </location>
</feature>
<keyword evidence="9" id="KW-1185">Reference proteome</keyword>
<dbReference type="Gene3D" id="1.20.1250.20">
    <property type="entry name" value="MFS general substrate transporter like domains"/>
    <property type="match status" value="2"/>
</dbReference>
<protein>
    <submittedName>
        <fullName evidence="8">MFS transporter</fullName>
    </submittedName>
</protein>
<organism evidence="8 9">
    <name type="scientific">Hohaiivirga grylli</name>
    <dbReference type="NCBI Taxonomy" id="3133970"/>
    <lineage>
        <taxon>Bacteria</taxon>
        <taxon>Pseudomonadati</taxon>
        <taxon>Pseudomonadota</taxon>
        <taxon>Alphaproteobacteria</taxon>
        <taxon>Hyphomicrobiales</taxon>
        <taxon>Methylobacteriaceae</taxon>
        <taxon>Hohaiivirga</taxon>
    </lineage>
</organism>
<dbReference type="Pfam" id="PF07690">
    <property type="entry name" value="MFS_1"/>
    <property type="match status" value="1"/>
</dbReference>